<dbReference type="InterPro" id="IPR037066">
    <property type="entry name" value="Plug_dom_sf"/>
</dbReference>
<name>P72198_PORGN</name>
<dbReference type="GO" id="GO:0015344">
    <property type="term" value="F:siderophore uptake transmembrane transporter activity"/>
    <property type="evidence" value="ECO:0007669"/>
    <property type="project" value="TreeGrafter"/>
</dbReference>
<organism evidence="5">
    <name type="scientific">Porphyromonas gingivalis</name>
    <name type="common">Bacteroides gingivalis</name>
    <dbReference type="NCBI Taxonomy" id="837"/>
    <lineage>
        <taxon>Bacteria</taxon>
        <taxon>Pseudomonadati</taxon>
        <taxon>Bacteroidota</taxon>
        <taxon>Bacteroidia</taxon>
        <taxon>Bacteroidales</taxon>
        <taxon>Porphyromonadaceae</taxon>
        <taxon>Porphyromonas</taxon>
    </lineage>
</organism>
<keyword evidence="2" id="KW-0813">Transport</keyword>
<dbReference type="GO" id="GO:0044718">
    <property type="term" value="P:siderophore transmembrane transport"/>
    <property type="evidence" value="ECO:0007669"/>
    <property type="project" value="TreeGrafter"/>
</dbReference>
<dbReference type="Pfam" id="PF07715">
    <property type="entry name" value="Plug"/>
    <property type="match status" value="1"/>
</dbReference>
<feature type="signal peptide" evidence="3">
    <location>
        <begin position="1"/>
        <end position="24"/>
    </location>
</feature>
<dbReference type="InterPro" id="IPR039426">
    <property type="entry name" value="TonB-dep_rcpt-like"/>
</dbReference>
<dbReference type="Gene3D" id="2.170.130.10">
    <property type="entry name" value="TonB-dependent receptor, plug domain"/>
    <property type="match status" value="1"/>
</dbReference>
<dbReference type="InterPro" id="IPR012910">
    <property type="entry name" value="Plug_dom"/>
</dbReference>
<evidence type="ECO:0000256" key="3">
    <source>
        <dbReference type="SAM" id="SignalP"/>
    </source>
</evidence>
<proteinExistence type="inferred from homology"/>
<keyword evidence="2" id="KW-1134">Transmembrane beta strand</keyword>
<sequence>MKSVVTKQALIGLLFFSISIYSHAANPPAQPTDTIVSGNIALEDIVVTGSRTAVCLKMYLSPQRCSRAKDIKAIAPSSFIDVLQYILPGIEFTKHGSRDQLNAQGFDESSILFLVDGELISTGSTSGIDFERINPDDIERIEVLRGASSALYGSNAIGGVINIITRTAKDPFRVTFALRNTEGRLYFLGRHLVELHPGDEDGEKVSLTITGLKARAGQYMLVCTGDMESLMEDASWIELASIEVAEHTSTHSSLLVASNPQIDLLTVHRANPETLPTFSITNEGGATFSGKIEIVAIKAFSETFFQAKEEHMSLAQGETKVLSPELTANSSLYTNAELFPDGIYYIVIREQGFWDPIDLFGDYYYRIRLITDLSSSDIAGKDVSTIVLYPNPAHDYVHVAIPPTYAGSTLRLFDIQGRMVIAVS</sequence>
<feature type="chain" id="PRO_5004161260" evidence="3">
    <location>
        <begin position="25"/>
        <end position="424"/>
    </location>
</feature>
<feature type="domain" description="TonB-dependent receptor plug" evidence="4">
    <location>
        <begin position="68"/>
        <end position="160"/>
    </location>
</feature>
<keyword evidence="2" id="KW-0472">Membrane</keyword>
<protein>
    <submittedName>
        <fullName evidence="5">Hemin-regulated protein</fullName>
    </submittedName>
</protein>
<evidence type="ECO:0000256" key="2">
    <source>
        <dbReference type="PROSITE-ProRule" id="PRU01360"/>
    </source>
</evidence>
<gene>
    <name evidence="5" type="primary">hemR</name>
</gene>
<dbReference type="PANTHER" id="PTHR30069">
    <property type="entry name" value="TONB-DEPENDENT OUTER MEMBRANE RECEPTOR"/>
    <property type="match status" value="1"/>
</dbReference>
<accession>P72198</accession>
<evidence type="ECO:0000313" key="5">
    <source>
        <dbReference type="EMBL" id="AAC44980.1"/>
    </source>
</evidence>
<dbReference type="PROSITE" id="PS52016">
    <property type="entry name" value="TONB_DEPENDENT_REC_3"/>
    <property type="match status" value="1"/>
</dbReference>
<reference evidence="5" key="1">
    <citation type="submission" date="1996-04" db="EMBL/GenBank/DDBJ databases">
        <authorList>
            <person name="Kuramitsu H.K."/>
        </authorList>
    </citation>
    <scope>NUCLEOTIDE SEQUENCE</scope>
    <source>
        <strain evidence="5">ATCC 53977</strain>
    </source>
</reference>
<dbReference type="PANTHER" id="PTHR30069:SF29">
    <property type="entry name" value="HEMOGLOBIN AND HEMOGLOBIN-HAPTOGLOBIN-BINDING PROTEIN 1-RELATED"/>
    <property type="match status" value="1"/>
</dbReference>
<dbReference type="GO" id="GO:0009279">
    <property type="term" value="C:cell outer membrane"/>
    <property type="evidence" value="ECO:0007669"/>
    <property type="project" value="UniProtKB-SubCell"/>
</dbReference>
<comment type="similarity">
    <text evidence="2">Belongs to the TonB-dependent receptor family.</text>
</comment>
<dbReference type="SUPFAM" id="SSF56935">
    <property type="entry name" value="Porins"/>
    <property type="match status" value="1"/>
</dbReference>
<dbReference type="EMBL" id="U54787">
    <property type="protein sequence ID" value="AAC44980.1"/>
    <property type="molecule type" value="Genomic_DNA"/>
</dbReference>
<reference evidence="5" key="2">
    <citation type="journal article" date="1997" name="J. Bacteriol.">
        <title>Isolation and characterization of a hemin-regulated gene, hemR, from Porphyromonas gingivalis.</title>
        <authorList>
            <person name="Karunakaran T."/>
            <person name="Madden T."/>
            <person name="Kuramitsu H."/>
        </authorList>
    </citation>
    <scope>NUCLEOTIDE SEQUENCE</scope>
    <source>
        <strain evidence="5">ATCC 53977</strain>
    </source>
</reference>
<dbReference type="AlphaFoldDB" id="P72198"/>
<keyword evidence="2" id="KW-0998">Cell outer membrane</keyword>
<comment type="subcellular location">
    <subcellularLocation>
        <location evidence="2">Cell outer membrane</location>
        <topology evidence="2">Multi-pass membrane protein</topology>
    </subcellularLocation>
</comment>
<evidence type="ECO:0000256" key="1">
    <source>
        <dbReference type="ARBA" id="ARBA00022729"/>
    </source>
</evidence>
<evidence type="ECO:0000259" key="4">
    <source>
        <dbReference type="Pfam" id="PF07715"/>
    </source>
</evidence>
<keyword evidence="2" id="KW-0812">Transmembrane</keyword>
<keyword evidence="1 3" id="KW-0732">Signal</keyword>